<evidence type="ECO:0000313" key="1">
    <source>
        <dbReference type="EMBL" id="SHJ37678.1"/>
    </source>
</evidence>
<dbReference type="AlphaFoldDB" id="A0A1M6ITD8"/>
<dbReference type="Proteomes" id="UP000184192">
    <property type="component" value="Unassembled WGS sequence"/>
</dbReference>
<gene>
    <name evidence="1" type="ORF">SAMN05444350_1259</name>
</gene>
<dbReference type="GeneID" id="92713639"/>
<keyword evidence="2" id="KW-1185">Reference proteome</keyword>
<sequence>MEKTTIKDYNNGLETKDSLSKVKAVDGSGNDILVNPGIVVQSGGCGRYTPDERVSQSKWYRIALGRYGNVPHAVLLMVGNYYNSEVPSSQLLYIHADGYSDRQSIVQLANSGRVISKARILYQASTANGPMLDIFIRTAKTNQLTLSYSCNMNFTFQSPIEVPEEPDAGYSVKEFSF</sequence>
<dbReference type="RefSeq" id="WP_034524878.1">
    <property type="nucleotide sequence ID" value="NZ_FQZN01000025.1"/>
</dbReference>
<reference evidence="2" key="1">
    <citation type="submission" date="2016-11" db="EMBL/GenBank/DDBJ databases">
        <authorList>
            <person name="Varghese N."/>
            <person name="Submissions S."/>
        </authorList>
    </citation>
    <scope>NUCLEOTIDE SEQUENCE [LARGE SCALE GENOMIC DNA]</scope>
    <source>
        <strain evidence="2">DSM 26884</strain>
    </source>
</reference>
<evidence type="ECO:0000313" key="2">
    <source>
        <dbReference type="Proteomes" id="UP000184192"/>
    </source>
</evidence>
<proteinExistence type="predicted"/>
<dbReference type="EMBL" id="FQZN01000025">
    <property type="protein sequence ID" value="SHJ37678.1"/>
    <property type="molecule type" value="Genomic_DNA"/>
</dbReference>
<protein>
    <submittedName>
        <fullName evidence="1">Uncharacterized protein</fullName>
    </submittedName>
</protein>
<name>A0A1M6ITD8_9BACE</name>
<organism evidence="1 2">
    <name type="scientific">Bacteroides stercorirosoris</name>
    <dbReference type="NCBI Taxonomy" id="871324"/>
    <lineage>
        <taxon>Bacteria</taxon>
        <taxon>Pseudomonadati</taxon>
        <taxon>Bacteroidota</taxon>
        <taxon>Bacteroidia</taxon>
        <taxon>Bacteroidales</taxon>
        <taxon>Bacteroidaceae</taxon>
        <taxon>Bacteroides</taxon>
    </lineage>
</organism>
<accession>A0A1M6ITD8</accession>